<keyword evidence="2 10" id="KW-0812">Transmembrane</keyword>
<dbReference type="GO" id="GO:0004930">
    <property type="term" value="F:G protein-coupled receptor activity"/>
    <property type="evidence" value="ECO:0007669"/>
    <property type="project" value="UniProtKB-KW"/>
</dbReference>
<gene>
    <name evidence="14" type="primary">LOC116939223</name>
</gene>
<keyword evidence="5 11" id="KW-0472">Membrane</keyword>
<evidence type="ECO:0000256" key="6">
    <source>
        <dbReference type="ARBA" id="ARBA00023157"/>
    </source>
</evidence>
<name>A0AAJ7SPU5_PETMA</name>
<keyword evidence="4 10" id="KW-0297">G-protein coupled receptor</keyword>
<organism evidence="13 14">
    <name type="scientific">Petromyzon marinus</name>
    <name type="common">Sea lamprey</name>
    <dbReference type="NCBI Taxonomy" id="7757"/>
    <lineage>
        <taxon>Eukaryota</taxon>
        <taxon>Metazoa</taxon>
        <taxon>Chordata</taxon>
        <taxon>Craniata</taxon>
        <taxon>Vertebrata</taxon>
        <taxon>Cyclostomata</taxon>
        <taxon>Hyperoartia</taxon>
        <taxon>Petromyzontiformes</taxon>
        <taxon>Petromyzontidae</taxon>
        <taxon>Petromyzon</taxon>
    </lineage>
</organism>
<keyword evidence="7 10" id="KW-0675">Receptor</keyword>
<feature type="transmembrane region" description="Helical" evidence="11">
    <location>
        <begin position="256"/>
        <end position="275"/>
    </location>
</feature>
<dbReference type="SUPFAM" id="SSF81321">
    <property type="entry name" value="Family A G protein-coupled receptor-like"/>
    <property type="match status" value="1"/>
</dbReference>
<keyword evidence="3 11" id="KW-1133">Transmembrane helix</keyword>
<sequence>MTATTHLPSSFFSLKPQSNWNSTDWDSSLITNSTEKPSEISTNLNNFKYVSITVYTIIIILGSVGNFLVIWILGFKMKRTVVTLFFLHLSIADFIFMLQMSLLVVEEAMDGHWAMGMAMCKLTSFGLFMNANASVYFLTLISLDRYAALLHPVSSLPLRRLHMARWLCLAVWLFSFLLSLPPLIFSTTADDNGIIFCFDDYSEDRDEELRHIMAVNICRFVLGFALPYTIMIFCYCHIGAKLQRIDKSRRGNSLKIIVAVVVAFFICWAPYHAIGLMESTFYFHEDHEIHPVAKMALSIVDYLMCFNSCINPILYVFSGSHLKAQFRRSLVAAIENAFRDHEQLDLGQDCGSGPTAQSRDVINLSTKLSSNSSGNTSGNLEGSHGDVVTVGVVQESQV</sequence>
<evidence type="ECO:0000256" key="5">
    <source>
        <dbReference type="ARBA" id="ARBA00023136"/>
    </source>
</evidence>
<dbReference type="GO" id="GO:0007200">
    <property type="term" value="P:phospholipase C-activating G protein-coupled receptor signaling pathway"/>
    <property type="evidence" value="ECO:0007669"/>
    <property type="project" value="TreeGrafter"/>
</dbReference>
<evidence type="ECO:0000259" key="12">
    <source>
        <dbReference type="PROSITE" id="PS50262"/>
    </source>
</evidence>
<evidence type="ECO:0000256" key="11">
    <source>
        <dbReference type="SAM" id="Phobius"/>
    </source>
</evidence>
<reference evidence="14" key="1">
    <citation type="submission" date="2025-08" db="UniProtKB">
        <authorList>
            <consortium name="RefSeq"/>
        </authorList>
    </citation>
    <scope>IDENTIFICATION</scope>
    <source>
        <tissue evidence="14">Sperm</tissue>
    </source>
</reference>
<dbReference type="GO" id="GO:0007204">
    <property type="term" value="P:positive regulation of cytosolic calcium ion concentration"/>
    <property type="evidence" value="ECO:0007669"/>
    <property type="project" value="TreeGrafter"/>
</dbReference>
<feature type="transmembrane region" description="Helical" evidence="11">
    <location>
        <begin position="85"/>
        <end position="105"/>
    </location>
</feature>
<dbReference type="Proteomes" id="UP001318040">
    <property type="component" value="Chromosome 5"/>
</dbReference>
<dbReference type="PROSITE" id="PS00237">
    <property type="entry name" value="G_PROTEIN_RECEP_F1_1"/>
    <property type="match status" value="1"/>
</dbReference>
<evidence type="ECO:0000256" key="9">
    <source>
        <dbReference type="ARBA" id="ARBA00025736"/>
    </source>
</evidence>
<dbReference type="KEGG" id="pmrn:116939223"/>
<accession>A0AAJ7SPU5</accession>
<dbReference type="GO" id="GO:0006954">
    <property type="term" value="P:inflammatory response"/>
    <property type="evidence" value="ECO:0007669"/>
    <property type="project" value="TreeGrafter"/>
</dbReference>
<dbReference type="RefSeq" id="XP_032803259.1">
    <property type="nucleotide sequence ID" value="XM_032947368.1"/>
</dbReference>
<evidence type="ECO:0000313" key="14">
    <source>
        <dbReference type="RefSeq" id="XP_032803259.1"/>
    </source>
</evidence>
<evidence type="ECO:0000313" key="13">
    <source>
        <dbReference type="Proteomes" id="UP001318040"/>
    </source>
</evidence>
<evidence type="ECO:0000256" key="7">
    <source>
        <dbReference type="ARBA" id="ARBA00023170"/>
    </source>
</evidence>
<protein>
    <submittedName>
        <fullName evidence="14">Chemokine-like receptor 1</fullName>
    </submittedName>
</protein>
<dbReference type="InterPro" id="IPR000826">
    <property type="entry name" value="Formyl_rcpt-rel"/>
</dbReference>
<evidence type="ECO:0000256" key="2">
    <source>
        <dbReference type="ARBA" id="ARBA00022692"/>
    </source>
</evidence>
<dbReference type="PANTHER" id="PTHR24225">
    <property type="entry name" value="CHEMOTACTIC RECEPTOR"/>
    <property type="match status" value="1"/>
</dbReference>
<dbReference type="PROSITE" id="PS50262">
    <property type="entry name" value="G_PROTEIN_RECEP_F1_2"/>
    <property type="match status" value="1"/>
</dbReference>
<keyword evidence="6" id="KW-1015">Disulfide bond</keyword>
<dbReference type="InterPro" id="IPR000276">
    <property type="entry name" value="GPCR_Rhodpsn"/>
</dbReference>
<dbReference type="InterPro" id="IPR017452">
    <property type="entry name" value="GPCR_Rhodpsn_7TM"/>
</dbReference>
<comment type="similarity">
    <text evidence="10">Belongs to the G-protein coupled receptor 1 family.</text>
</comment>
<dbReference type="PRINTS" id="PR00237">
    <property type="entry name" value="GPCRRHODOPSN"/>
</dbReference>
<evidence type="ECO:0000256" key="1">
    <source>
        <dbReference type="ARBA" id="ARBA00004141"/>
    </source>
</evidence>
<dbReference type="GO" id="GO:0005886">
    <property type="term" value="C:plasma membrane"/>
    <property type="evidence" value="ECO:0007669"/>
    <property type="project" value="TreeGrafter"/>
</dbReference>
<comment type="subcellular location">
    <subcellularLocation>
        <location evidence="1">Membrane</location>
        <topology evidence="1">Multi-pass membrane protein</topology>
    </subcellularLocation>
</comment>
<comment type="similarity">
    <text evidence="9">Belongs to the chemokine-like receptor (CMKLR) family.</text>
</comment>
<evidence type="ECO:0000256" key="8">
    <source>
        <dbReference type="ARBA" id="ARBA00023224"/>
    </source>
</evidence>
<dbReference type="Pfam" id="PF00001">
    <property type="entry name" value="7tm_1"/>
    <property type="match status" value="1"/>
</dbReference>
<dbReference type="FunFam" id="1.20.1070.10:FF:000034">
    <property type="entry name" value="G-protein coupled receptor 1"/>
    <property type="match status" value="1"/>
</dbReference>
<proteinExistence type="inferred from homology"/>
<dbReference type="GO" id="GO:0004875">
    <property type="term" value="F:complement receptor activity"/>
    <property type="evidence" value="ECO:0007669"/>
    <property type="project" value="TreeGrafter"/>
</dbReference>
<dbReference type="AlphaFoldDB" id="A0AAJ7SPU5"/>
<evidence type="ECO:0000256" key="10">
    <source>
        <dbReference type="RuleBase" id="RU000688"/>
    </source>
</evidence>
<evidence type="ECO:0000256" key="3">
    <source>
        <dbReference type="ARBA" id="ARBA00022989"/>
    </source>
</evidence>
<keyword evidence="8 10" id="KW-0807">Transducer</keyword>
<evidence type="ECO:0000256" key="4">
    <source>
        <dbReference type="ARBA" id="ARBA00023040"/>
    </source>
</evidence>
<keyword evidence="13" id="KW-1185">Reference proteome</keyword>
<feature type="transmembrane region" description="Helical" evidence="11">
    <location>
        <begin position="164"/>
        <end position="184"/>
    </location>
</feature>
<feature type="transmembrane region" description="Helical" evidence="11">
    <location>
        <begin position="212"/>
        <end position="235"/>
    </location>
</feature>
<feature type="transmembrane region" description="Helical" evidence="11">
    <location>
        <begin position="52"/>
        <end position="73"/>
    </location>
</feature>
<dbReference type="PRINTS" id="PR00526">
    <property type="entry name" value="FMETLEUPHER"/>
</dbReference>
<dbReference type="Gene3D" id="1.20.1070.10">
    <property type="entry name" value="Rhodopsin 7-helix transmembrane proteins"/>
    <property type="match status" value="1"/>
</dbReference>
<feature type="transmembrane region" description="Helical" evidence="11">
    <location>
        <begin position="295"/>
        <end position="317"/>
    </location>
</feature>
<dbReference type="PANTHER" id="PTHR24225:SF24">
    <property type="entry name" value="G-PROTEIN COUPLED RECEPTORS FAMILY 1 PROFILE DOMAIN-CONTAINING PROTEIN"/>
    <property type="match status" value="1"/>
</dbReference>
<feature type="domain" description="G-protein coupled receptors family 1 profile" evidence="12">
    <location>
        <begin position="65"/>
        <end position="315"/>
    </location>
</feature>